<dbReference type="AlphaFoldDB" id="A0A6J1E232"/>
<feature type="domain" description="TRF2/HOY1 PH-like" evidence="2">
    <location>
        <begin position="138"/>
        <end position="254"/>
    </location>
</feature>
<gene>
    <name evidence="4" type="primary">LOC111025282</name>
</gene>
<feature type="compositionally biased region" description="Polar residues" evidence="1">
    <location>
        <begin position="103"/>
        <end position="118"/>
    </location>
</feature>
<evidence type="ECO:0000313" key="4">
    <source>
        <dbReference type="RefSeq" id="XP_022158816.1"/>
    </source>
</evidence>
<sequence>MDKKKEESESDEKKLYITSENGESSSFSIISGAEQLDHFSQTGTLPQGRETIEVVLKLPALRLSSLLAAMELEEDTKISIPAPFSNLPKILTGRSLIPLPPNNGEQDQNSSSNERTITSGPSSSSSPSELPHISNAAPALFLRIGSWQVVPQNEGDLVLRFDYRTKKISWEIVREGPSKHKIEIDWSNIIGIEAATEDHRQGILQLELQKPPRFYKEIEAKLQKQSKWIDESDFTDGRASLNRRYFSVFSPGVLGAHYKRMMKNKHVLEVSQKSFPATYSPYFPKD</sequence>
<organism evidence="3 4">
    <name type="scientific">Momordica charantia</name>
    <name type="common">Bitter gourd</name>
    <name type="synonym">Balsam pear</name>
    <dbReference type="NCBI Taxonomy" id="3673"/>
    <lineage>
        <taxon>Eukaryota</taxon>
        <taxon>Viridiplantae</taxon>
        <taxon>Streptophyta</taxon>
        <taxon>Embryophyta</taxon>
        <taxon>Tracheophyta</taxon>
        <taxon>Spermatophyta</taxon>
        <taxon>Magnoliopsida</taxon>
        <taxon>eudicotyledons</taxon>
        <taxon>Gunneridae</taxon>
        <taxon>Pentapetalae</taxon>
        <taxon>rosids</taxon>
        <taxon>fabids</taxon>
        <taxon>Cucurbitales</taxon>
        <taxon>Cucurbitaceae</taxon>
        <taxon>Momordiceae</taxon>
        <taxon>Momordica</taxon>
    </lineage>
</organism>
<accession>A0A6J1E232</accession>
<feature type="compositionally biased region" description="Low complexity" evidence="1">
    <location>
        <begin position="119"/>
        <end position="128"/>
    </location>
</feature>
<keyword evidence="3" id="KW-1185">Reference proteome</keyword>
<proteinExistence type="predicted"/>
<dbReference type="InterPro" id="IPR057939">
    <property type="entry name" value="TRF2_HOY1_PH"/>
</dbReference>
<evidence type="ECO:0000256" key="1">
    <source>
        <dbReference type="SAM" id="MobiDB-lite"/>
    </source>
</evidence>
<protein>
    <submittedName>
        <fullName evidence="4">Uncharacterized protein LOC111025282</fullName>
    </submittedName>
</protein>
<feature type="region of interest" description="Disordered" evidence="1">
    <location>
        <begin position="95"/>
        <end position="131"/>
    </location>
</feature>
<dbReference type="PANTHER" id="PTHR33494:SF5">
    <property type="entry name" value="F10A16.6 PROTEIN"/>
    <property type="match status" value="1"/>
</dbReference>
<dbReference type="OrthoDB" id="1689622at2759"/>
<dbReference type="Pfam" id="PF24818">
    <property type="entry name" value="PH_TRF2_HOY1"/>
    <property type="match status" value="1"/>
</dbReference>
<dbReference type="RefSeq" id="XP_022158816.1">
    <property type="nucleotide sequence ID" value="XM_022303124.1"/>
</dbReference>
<name>A0A6J1E232_MOMCH</name>
<dbReference type="KEGG" id="mcha:111025282"/>
<dbReference type="PANTHER" id="PTHR33494">
    <property type="entry name" value="OS02G0793800 PROTEIN"/>
    <property type="match status" value="1"/>
</dbReference>
<evidence type="ECO:0000259" key="2">
    <source>
        <dbReference type="Pfam" id="PF24818"/>
    </source>
</evidence>
<reference evidence="4" key="1">
    <citation type="submission" date="2025-08" db="UniProtKB">
        <authorList>
            <consortium name="RefSeq"/>
        </authorList>
    </citation>
    <scope>IDENTIFICATION</scope>
    <source>
        <strain evidence="4">OHB3-1</strain>
    </source>
</reference>
<dbReference type="Proteomes" id="UP000504603">
    <property type="component" value="Unplaced"/>
</dbReference>
<dbReference type="GeneID" id="111025282"/>
<evidence type="ECO:0000313" key="3">
    <source>
        <dbReference type="Proteomes" id="UP000504603"/>
    </source>
</evidence>